<comment type="caution">
    <text evidence="2">The sequence shown here is derived from an EMBL/GenBank/DDBJ whole genome shotgun (WGS) entry which is preliminary data.</text>
</comment>
<evidence type="ECO:0000313" key="2">
    <source>
        <dbReference type="EMBL" id="EON75087.1"/>
    </source>
</evidence>
<keyword evidence="1" id="KW-1133">Transmembrane helix</keyword>
<keyword evidence="1" id="KW-0812">Transmembrane</keyword>
<evidence type="ECO:0000256" key="1">
    <source>
        <dbReference type="SAM" id="Phobius"/>
    </source>
</evidence>
<dbReference type="STRING" id="1232681.ADIS_4258"/>
<reference evidence="2 3" key="1">
    <citation type="submission" date="2013-02" db="EMBL/GenBank/DDBJ databases">
        <title>A novel strain isolated from Lonar lake, Maharashtra, India.</title>
        <authorList>
            <person name="Singh A."/>
        </authorList>
    </citation>
    <scope>NUCLEOTIDE SEQUENCE [LARGE SCALE GENOMIC DNA]</scope>
    <source>
        <strain evidence="2 3">AK24</strain>
    </source>
</reference>
<evidence type="ECO:0000313" key="3">
    <source>
        <dbReference type="Proteomes" id="UP000013909"/>
    </source>
</evidence>
<keyword evidence="1" id="KW-0472">Membrane</keyword>
<name>R7ZLZ0_9BACT</name>
<keyword evidence="3" id="KW-1185">Reference proteome</keyword>
<dbReference type="Proteomes" id="UP000013909">
    <property type="component" value="Unassembled WGS sequence"/>
</dbReference>
<dbReference type="AlphaFoldDB" id="R7ZLZ0"/>
<proteinExistence type="predicted"/>
<organism evidence="2 3">
    <name type="scientific">Lunatimonas lonarensis</name>
    <dbReference type="NCBI Taxonomy" id="1232681"/>
    <lineage>
        <taxon>Bacteria</taxon>
        <taxon>Pseudomonadati</taxon>
        <taxon>Bacteroidota</taxon>
        <taxon>Cytophagia</taxon>
        <taxon>Cytophagales</taxon>
        <taxon>Cyclobacteriaceae</taxon>
    </lineage>
</organism>
<feature type="transmembrane region" description="Helical" evidence="1">
    <location>
        <begin position="34"/>
        <end position="53"/>
    </location>
</feature>
<accession>R7ZLZ0</accession>
<feature type="transmembrane region" description="Helical" evidence="1">
    <location>
        <begin position="6"/>
        <end position="22"/>
    </location>
</feature>
<gene>
    <name evidence="2" type="ORF">ADIS_4258</name>
</gene>
<protein>
    <submittedName>
        <fullName evidence="2">Uncharacterized protein</fullName>
    </submittedName>
</protein>
<sequence length="66" mass="7684">MNWDKIILLIGSLIFTLVLMSFESNGSFNPKEIGFYSSLAAGILHYFLLRWWLFRPMGQKDQGKKD</sequence>
<dbReference type="EMBL" id="AQHR01000110">
    <property type="protein sequence ID" value="EON75087.1"/>
    <property type="molecule type" value="Genomic_DNA"/>
</dbReference>